<evidence type="ECO:0000256" key="1">
    <source>
        <dbReference type="SAM" id="MobiDB-lite"/>
    </source>
</evidence>
<dbReference type="Proteomes" id="UP001215280">
    <property type="component" value="Unassembled WGS sequence"/>
</dbReference>
<protein>
    <submittedName>
        <fullName evidence="2">Uncharacterized protein</fullName>
    </submittedName>
</protein>
<evidence type="ECO:0000313" key="3">
    <source>
        <dbReference type="Proteomes" id="UP001215280"/>
    </source>
</evidence>
<accession>A0AAD7K5L3</accession>
<dbReference type="EMBL" id="JARJLG010000008">
    <property type="protein sequence ID" value="KAJ7778662.1"/>
    <property type="molecule type" value="Genomic_DNA"/>
</dbReference>
<feature type="region of interest" description="Disordered" evidence="1">
    <location>
        <begin position="440"/>
        <end position="589"/>
    </location>
</feature>
<feature type="compositionally biased region" description="Basic residues" evidence="1">
    <location>
        <begin position="167"/>
        <end position="185"/>
    </location>
</feature>
<feature type="region of interest" description="Disordered" evidence="1">
    <location>
        <begin position="74"/>
        <end position="94"/>
    </location>
</feature>
<organism evidence="2 3">
    <name type="scientific">Mycena maculata</name>
    <dbReference type="NCBI Taxonomy" id="230809"/>
    <lineage>
        <taxon>Eukaryota</taxon>
        <taxon>Fungi</taxon>
        <taxon>Dikarya</taxon>
        <taxon>Basidiomycota</taxon>
        <taxon>Agaricomycotina</taxon>
        <taxon>Agaricomycetes</taxon>
        <taxon>Agaricomycetidae</taxon>
        <taxon>Agaricales</taxon>
        <taxon>Marasmiineae</taxon>
        <taxon>Mycenaceae</taxon>
        <taxon>Mycena</taxon>
    </lineage>
</organism>
<dbReference type="AlphaFoldDB" id="A0AAD7K5L3"/>
<reference evidence="2" key="1">
    <citation type="submission" date="2023-03" db="EMBL/GenBank/DDBJ databases">
        <title>Massive genome expansion in bonnet fungi (Mycena s.s.) driven by repeated elements and novel gene families across ecological guilds.</title>
        <authorList>
            <consortium name="Lawrence Berkeley National Laboratory"/>
            <person name="Harder C.B."/>
            <person name="Miyauchi S."/>
            <person name="Viragh M."/>
            <person name="Kuo A."/>
            <person name="Thoen E."/>
            <person name="Andreopoulos B."/>
            <person name="Lu D."/>
            <person name="Skrede I."/>
            <person name="Drula E."/>
            <person name="Henrissat B."/>
            <person name="Morin E."/>
            <person name="Kohler A."/>
            <person name="Barry K."/>
            <person name="LaButti K."/>
            <person name="Morin E."/>
            <person name="Salamov A."/>
            <person name="Lipzen A."/>
            <person name="Mereny Z."/>
            <person name="Hegedus B."/>
            <person name="Baldrian P."/>
            <person name="Stursova M."/>
            <person name="Weitz H."/>
            <person name="Taylor A."/>
            <person name="Grigoriev I.V."/>
            <person name="Nagy L.G."/>
            <person name="Martin F."/>
            <person name="Kauserud H."/>
        </authorList>
    </citation>
    <scope>NUCLEOTIDE SEQUENCE</scope>
    <source>
        <strain evidence="2">CBHHK188m</strain>
    </source>
</reference>
<comment type="caution">
    <text evidence="2">The sequence shown here is derived from an EMBL/GenBank/DDBJ whole genome shotgun (WGS) entry which is preliminary data.</text>
</comment>
<gene>
    <name evidence="2" type="ORF">DFH07DRAFT_1033352</name>
</gene>
<keyword evidence="3" id="KW-1185">Reference proteome</keyword>
<feature type="region of interest" description="Disordered" evidence="1">
    <location>
        <begin position="164"/>
        <end position="185"/>
    </location>
</feature>
<sequence>MRDYRLKDFEIATLPYFKFENEYCPAVPGKSYMVAELDRLVYRKFATLNGVPWWGASISHFLREGRRLFEEDTIPPEGAQDLPHQSGRGAPRRELPHRPFGPWVSPVYENGQVIGWELNFQFDPEGNDDGFYDQFEMFHLYARVLSTFVKSQCGHITMTSSLTTMSKHQHSKGRKPGSISRRPRAARSRAVILSEAIAALYRKRGKSQWKKWVANPNNAWKDDLDIRYCHPADVMVSYLICVCFWIDLIAKRSVAVLLLPPIAQKGNKICSWNLLTVCNMIGEPINFKFVNRTKRPRNWSFDMRLTPLHQQNTLHRGASAPKRTLADRNDGGTKDTWYQIYLDSPDDSGISPDAVIPPTGREEKTNDATASLEVEPSAPRHIHRQGRRTDITSKFHPQFSTQLAHTTMPFFVQCFQINVHGGRFEEINGNVTKNITVSIGQGTPRARDESNAQVAGRSGRGRRMDPNVRNGQYDRQRNDGGKDQTRGAEIQAIARRDHGMAQDYKAPTKALPDPTRISAADQISAQIRGRDSKNSKPVPAAPAPSQPIIHEASPGPGQSHPAGGKLSVPQKAPQKRSASAHNESGAGRT</sequence>
<proteinExistence type="predicted"/>
<name>A0AAD7K5L3_9AGAR</name>
<evidence type="ECO:0000313" key="2">
    <source>
        <dbReference type="EMBL" id="KAJ7778662.1"/>
    </source>
</evidence>
<feature type="compositionally biased region" description="Basic and acidic residues" evidence="1">
    <location>
        <begin position="462"/>
        <end position="486"/>
    </location>
</feature>